<dbReference type="EMBL" id="CM026428">
    <property type="protein sequence ID" value="KAG0566056.1"/>
    <property type="molecule type" value="Genomic_DNA"/>
</dbReference>
<name>A0A8T0H2F0_CERPU</name>
<organism evidence="4 5">
    <name type="scientific">Ceratodon purpureus</name>
    <name type="common">Fire moss</name>
    <name type="synonym">Dicranum purpureum</name>
    <dbReference type="NCBI Taxonomy" id="3225"/>
    <lineage>
        <taxon>Eukaryota</taxon>
        <taxon>Viridiplantae</taxon>
        <taxon>Streptophyta</taxon>
        <taxon>Embryophyta</taxon>
        <taxon>Bryophyta</taxon>
        <taxon>Bryophytina</taxon>
        <taxon>Bryopsida</taxon>
        <taxon>Dicranidae</taxon>
        <taxon>Pseudoditrichales</taxon>
        <taxon>Ditrichaceae</taxon>
        <taxon>Ceratodon</taxon>
    </lineage>
</organism>
<dbReference type="AlphaFoldDB" id="A0A8T0H2F0"/>
<keyword evidence="2" id="KW-1133">Transmembrane helix</keyword>
<accession>A0A8T0H2F0</accession>
<dbReference type="Pfam" id="PF16994">
    <property type="entry name" value="Glyco_trans_4_5"/>
    <property type="match status" value="1"/>
</dbReference>
<keyword evidence="2" id="KW-0812">Transmembrane</keyword>
<keyword evidence="1" id="KW-0808">Transferase</keyword>
<evidence type="ECO:0000259" key="3">
    <source>
        <dbReference type="Pfam" id="PF00534"/>
    </source>
</evidence>
<evidence type="ECO:0000313" key="4">
    <source>
        <dbReference type="EMBL" id="KAG0566056.1"/>
    </source>
</evidence>
<comment type="caution">
    <text evidence="4">The sequence shown here is derived from an EMBL/GenBank/DDBJ whole genome shotgun (WGS) entry which is preliminary data.</text>
</comment>
<protein>
    <recommendedName>
        <fullName evidence="3">Glycosyl transferase family 1 domain-containing protein</fullName>
    </recommendedName>
</protein>
<dbReference type="SUPFAM" id="SSF53756">
    <property type="entry name" value="UDP-Glycosyltransferase/glycogen phosphorylase"/>
    <property type="match status" value="1"/>
</dbReference>
<keyword evidence="5" id="KW-1185">Reference proteome</keyword>
<feature type="transmembrane region" description="Helical" evidence="2">
    <location>
        <begin position="36"/>
        <end position="54"/>
    </location>
</feature>
<dbReference type="Gene3D" id="3.40.50.2000">
    <property type="entry name" value="Glycogen Phosphorylase B"/>
    <property type="match status" value="2"/>
</dbReference>
<dbReference type="CDD" id="cd03801">
    <property type="entry name" value="GT4_PimA-like"/>
    <property type="match status" value="1"/>
</dbReference>
<dbReference type="FunFam" id="3.40.50.2000:FF:000169">
    <property type="entry name" value="UDP-Glycosyltransferase superfamily protein"/>
    <property type="match status" value="1"/>
</dbReference>
<feature type="domain" description="Glycosyl transferase family 1" evidence="3">
    <location>
        <begin position="285"/>
        <end position="466"/>
    </location>
</feature>
<keyword evidence="1" id="KW-0328">Glycosyltransferase</keyword>
<dbReference type="GO" id="GO:0016757">
    <property type="term" value="F:glycosyltransferase activity"/>
    <property type="evidence" value="ECO:0007669"/>
    <property type="project" value="UniProtKB-KW"/>
</dbReference>
<dbReference type="InterPro" id="IPR001296">
    <property type="entry name" value="Glyco_trans_1"/>
</dbReference>
<gene>
    <name evidence="4" type="ORF">KC19_7G034900</name>
</gene>
<evidence type="ECO:0000313" key="5">
    <source>
        <dbReference type="Proteomes" id="UP000822688"/>
    </source>
</evidence>
<dbReference type="InterPro" id="IPR041693">
    <property type="entry name" value="Glyco_trans_4_5"/>
</dbReference>
<reference evidence="4" key="1">
    <citation type="submission" date="2020-06" db="EMBL/GenBank/DDBJ databases">
        <title>WGS assembly of Ceratodon purpureus strain R40.</title>
        <authorList>
            <person name="Carey S.B."/>
            <person name="Jenkins J."/>
            <person name="Shu S."/>
            <person name="Lovell J.T."/>
            <person name="Sreedasyam A."/>
            <person name="Maumus F."/>
            <person name="Tiley G.P."/>
            <person name="Fernandez-Pozo N."/>
            <person name="Barry K."/>
            <person name="Chen C."/>
            <person name="Wang M."/>
            <person name="Lipzen A."/>
            <person name="Daum C."/>
            <person name="Saski C.A."/>
            <person name="Payton A.C."/>
            <person name="Mcbreen J.C."/>
            <person name="Conrad R.E."/>
            <person name="Kollar L.M."/>
            <person name="Olsson S."/>
            <person name="Huttunen S."/>
            <person name="Landis J.B."/>
            <person name="Wickett N.J."/>
            <person name="Johnson M.G."/>
            <person name="Rensing S.A."/>
            <person name="Grimwood J."/>
            <person name="Schmutz J."/>
            <person name="Mcdaniel S.F."/>
        </authorList>
    </citation>
    <scope>NUCLEOTIDE SEQUENCE</scope>
    <source>
        <strain evidence="4">R40</strain>
    </source>
</reference>
<dbReference type="PANTHER" id="PTHR47252">
    <property type="entry name" value="GLYCOSYLTRANSFERASE"/>
    <property type="match status" value="1"/>
</dbReference>
<keyword evidence="2" id="KW-0472">Membrane</keyword>
<evidence type="ECO:0000256" key="2">
    <source>
        <dbReference type="SAM" id="Phobius"/>
    </source>
</evidence>
<dbReference type="Pfam" id="PF00534">
    <property type="entry name" value="Glycos_transf_1"/>
    <property type="match status" value="1"/>
</dbReference>
<sequence>MRHLRASSVVQLSCENEVINKPSYQGYPSRISLKNGIGLVCLLLLASYFVSVTLNPMYKMRGLDSAVQEPLSQLNASVKPPSLNFMDGKNVVLVSHELSLSGGPLLLMELGSILRRSGAHVFWVTGNKKETTSDPTVVSLEKKLLNHGLQIMPARGMRTVTALTSSDLVILNTAVAGKWIDAILKGEVKKVLAKTLWWIHEMRGHYFSMEYVRHLPEVAGVMIDSHATAEYWRTRTRDRLRFALGVSLDTTRIIMPKIHVVHLGNSQQLMLAAEDAVGRALMRQRVRRMFEIRDTDVVFSMINSVSRGKGQDLFLRSFVEGVNMVNKINMVQQTVFTVHALLVGSDWAAPSYESTLRRFVKENDLERTVHFVNKSLDVVPYLAASDVLVQNAQGRGECFGRITIEAMAFQLPILGTAAGGTLEIVVNGSTGRLHPVGKEGVHLLAQNIRDLTFDKSLRVKMGMRGYARVKQKFMEHHMCERLGPVLQTVLTQTA</sequence>
<dbReference type="Proteomes" id="UP000822688">
    <property type="component" value="Chromosome 7"/>
</dbReference>
<proteinExistence type="predicted"/>
<dbReference type="PANTHER" id="PTHR47252:SF4">
    <property type="entry name" value="GLYCOSYLTRANSFERASE"/>
    <property type="match status" value="1"/>
</dbReference>
<evidence type="ECO:0000256" key="1">
    <source>
        <dbReference type="ARBA" id="ARBA00022676"/>
    </source>
</evidence>